<dbReference type="GO" id="GO:0005829">
    <property type="term" value="C:cytosol"/>
    <property type="evidence" value="ECO:0007669"/>
    <property type="project" value="TreeGrafter"/>
</dbReference>
<dbReference type="SUPFAM" id="SSF53795">
    <property type="entry name" value="PEP carboxykinase-like"/>
    <property type="match status" value="1"/>
</dbReference>
<dbReference type="EC" id="4.1.1.32" evidence="6"/>
<evidence type="ECO:0000256" key="13">
    <source>
        <dbReference type="ARBA" id="ARBA00022777"/>
    </source>
</evidence>
<dbReference type="FunFam" id="3.90.228.20:FF:000005">
    <property type="entry name" value="Phosphoenolpyruvate carboxykinase [GTP], mitochondrial"/>
    <property type="match status" value="1"/>
</dbReference>
<dbReference type="InterPro" id="IPR008210">
    <property type="entry name" value="PEP_carboxykinase_N"/>
</dbReference>
<dbReference type="GO" id="GO:0070365">
    <property type="term" value="P:hepatocyte differentiation"/>
    <property type="evidence" value="ECO:0007669"/>
    <property type="project" value="UniProtKB-ARBA"/>
</dbReference>
<proteinExistence type="inferred from homology"/>
<dbReference type="SUPFAM" id="SSF68923">
    <property type="entry name" value="PEP carboxykinase N-terminal domain"/>
    <property type="match status" value="1"/>
</dbReference>
<dbReference type="InterPro" id="IPR008209">
    <property type="entry name" value="PEP_carboxykinase_GTP"/>
</dbReference>
<comment type="catalytic activity">
    <reaction evidence="20">
        <text>oxaloacetate + GTP = phosphoenolpyruvate + GDP + CO2</text>
        <dbReference type="Rhea" id="RHEA:10388"/>
        <dbReference type="ChEBI" id="CHEBI:16452"/>
        <dbReference type="ChEBI" id="CHEBI:16526"/>
        <dbReference type="ChEBI" id="CHEBI:37565"/>
        <dbReference type="ChEBI" id="CHEBI:58189"/>
        <dbReference type="ChEBI" id="CHEBI:58702"/>
        <dbReference type="EC" id="4.1.1.32"/>
    </reaction>
    <physiologicalReaction direction="left-to-right" evidence="20">
        <dbReference type="Rhea" id="RHEA:10389"/>
    </physiologicalReaction>
    <physiologicalReaction direction="right-to-left" evidence="20">
        <dbReference type="Rhea" id="RHEA:10390"/>
    </physiologicalReaction>
</comment>
<evidence type="ECO:0000256" key="9">
    <source>
        <dbReference type="ARBA" id="ARBA00022553"/>
    </source>
</evidence>
<dbReference type="GO" id="GO:0046327">
    <property type="term" value="P:glycerol biosynthetic process from pyruvate"/>
    <property type="evidence" value="ECO:0007669"/>
    <property type="project" value="TreeGrafter"/>
</dbReference>
<evidence type="ECO:0000256" key="17">
    <source>
        <dbReference type="ARBA" id="ARBA00023239"/>
    </source>
</evidence>
<evidence type="ECO:0000256" key="8">
    <source>
        <dbReference type="ARBA" id="ARBA00022490"/>
    </source>
</evidence>
<dbReference type="GO" id="GO:0016301">
    <property type="term" value="F:kinase activity"/>
    <property type="evidence" value="ECO:0007669"/>
    <property type="project" value="UniProtKB-KW"/>
</dbReference>
<dbReference type="GO" id="GO:0006111">
    <property type="term" value="P:regulation of gluconeogenesis"/>
    <property type="evidence" value="ECO:0007669"/>
    <property type="project" value="UniProtKB-ARBA"/>
</dbReference>
<dbReference type="EMBL" id="VZRG01000584">
    <property type="protein sequence ID" value="NWT53110.1"/>
    <property type="molecule type" value="Genomic_DNA"/>
</dbReference>
<dbReference type="InterPro" id="IPR035077">
    <property type="entry name" value="PEP_carboxykinase_GTP_C"/>
</dbReference>
<dbReference type="PROSITE" id="PS00505">
    <property type="entry name" value="PEPCK_GTP"/>
    <property type="match status" value="1"/>
</dbReference>
<evidence type="ECO:0000256" key="14">
    <source>
        <dbReference type="ARBA" id="ARBA00022793"/>
    </source>
</evidence>
<keyword evidence="7" id="KW-0312">Gluconeogenesis</keyword>
<dbReference type="GO" id="GO:0004613">
    <property type="term" value="F:phosphoenolpyruvate carboxykinase (GTP) activity"/>
    <property type="evidence" value="ECO:0007669"/>
    <property type="project" value="UniProtKB-EC"/>
</dbReference>
<evidence type="ECO:0000256" key="15">
    <source>
        <dbReference type="ARBA" id="ARBA00023134"/>
    </source>
</evidence>
<dbReference type="GO" id="GO:0006094">
    <property type="term" value="P:gluconeogenesis"/>
    <property type="evidence" value="ECO:0007669"/>
    <property type="project" value="UniProtKB-UniPathway"/>
</dbReference>
<protein>
    <recommendedName>
        <fullName evidence="18">Phosphoenolpyruvate carboxykinase, cytosolic [GTP]</fullName>
        <ecNumber evidence="6">4.1.1.32</ecNumber>
    </recommendedName>
    <alternativeName>
        <fullName evidence="19">Serine-protein kinase PCK1</fullName>
    </alternativeName>
</protein>
<comment type="pathway">
    <text evidence="3">Carbohydrate biosynthesis; gluconeogenesis.</text>
</comment>
<evidence type="ECO:0000259" key="23">
    <source>
        <dbReference type="Pfam" id="PF17297"/>
    </source>
</evidence>
<dbReference type="HAMAP" id="MF_00452">
    <property type="entry name" value="PEPCK_GTP"/>
    <property type="match status" value="1"/>
</dbReference>
<keyword evidence="8" id="KW-0963">Cytoplasm</keyword>
<evidence type="ECO:0000256" key="20">
    <source>
        <dbReference type="ARBA" id="ARBA00047291"/>
    </source>
</evidence>
<gene>
    <name evidence="24" type="primary">Pck1</name>
    <name evidence="24" type="ORF">ERYMCC_R03455</name>
</gene>
<evidence type="ECO:0000313" key="24">
    <source>
        <dbReference type="EMBL" id="NWT53110.1"/>
    </source>
</evidence>
<keyword evidence="13" id="KW-0418">Kinase</keyword>
<evidence type="ECO:0000256" key="10">
    <source>
        <dbReference type="ARBA" id="ARBA00022679"/>
    </source>
</evidence>
<dbReference type="FunFam" id="3.40.449.10:FF:000003">
    <property type="entry name" value="Phosphoenolpyruvate carboxykinase, cytosolic [GTP]"/>
    <property type="match status" value="1"/>
</dbReference>
<dbReference type="GO" id="GO:0019543">
    <property type="term" value="P:propionate catabolic process"/>
    <property type="evidence" value="ECO:0007669"/>
    <property type="project" value="UniProtKB-ARBA"/>
</dbReference>
<keyword evidence="25" id="KW-1185">Reference proteome</keyword>
<evidence type="ECO:0000313" key="25">
    <source>
        <dbReference type="Proteomes" id="UP000532437"/>
    </source>
</evidence>
<evidence type="ECO:0000256" key="4">
    <source>
        <dbReference type="ARBA" id="ARBA00005796"/>
    </source>
</evidence>
<dbReference type="PIRSF" id="PIRSF001348">
    <property type="entry name" value="PEP_carboxykinase_GTP"/>
    <property type="match status" value="1"/>
</dbReference>
<keyword evidence="12" id="KW-0547">Nucleotide-binding</keyword>
<sequence>MPPQLKAEMNVMPKVVQGDLESLSPEARDFIETNAKLCQPECIHICDGSEEENKKILDIMVEQGMIKKLNKYENCWLALTDPRDVARIESKTVIITQEQRDTTPLPKTGTSQLGRWMSEEDFEKAFNTRFPGCMQGRTMYVIPFSMGPIGSPLSKIGIELTDSPYVVASMRIMTRIGTDVLKALGNGEFVKCLHSVGCPLPLKEPLINNWPCNPELTLIAHLPDRREIISFGSGYGGNSLLGKKCFALRIASRLAKEEGWLAEHMLILGITNPEGKKKYFAAAFPSACGKTNLAMMNPSLPGWKIECVGDDIAWMKFDEQGNLRAINPENGFFGVAPGTSVKTNPNAIKTIFKNTIFTNVAETSDGGVYWEGIDEPLPAGVTVTSWKNKDWTPDNGEPCAHPNSRFCSPARQCPIMDPAWESPEGVPIEGIIFGGRRPAGVPLVYEAFNWKHGVFVGAAMRSEATAAAEHKGKIIMHDPFAMRPFFGYNFGKYLAHWLSMAHRPAAKLPKIFHVNWFRKDSQGKFLWPGFGENSRVLEWMFNRIEGKASAKPTAIGYIPTDAALNLKGLEDVNLTELFDISKEFWEKEVEEIKQYFEVQVNADLPYEIERELLALEMRIKQL</sequence>
<dbReference type="GO" id="GO:0030703">
    <property type="term" value="P:eggshell formation"/>
    <property type="evidence" value="ECO:0007669"/>
    <property type="project" value="UniProtKB-ARBA"/>
</dbReference>
<dbReference type="Pfam" id="PF17297">
    <property type="entry name" value="PEPCK_N"/>
    <property type="match status" value="1"/>
</dbReference>
<evidence type="ECO:0000256" key="1">
    <source>
        <dbReference type="ARBA" id="ARBA00001936"/>
    </source>
</evidence>
<feature type="domain" description="Phosphoenolpyruvate carboxykinase C-terminal P-loop" evidence="22">
    <location>
        <begin position="260"/>
        <end position="616"/>
    </location>
</feature>
<dbReference type="GO" id="GO:0006089">
    <property type="term" value="P:lactate metabolic process"/>
    <property type="evidence" value="ECO:0007669"/>
    <property type="project" value="UniProtKB-ARBA"/>
</dbReference>
<dbReference type="GO" id="GO:0007296">
    <property type="term" value="P:vitellogenesis"/>
    <property type="evidence" value="ECO:0007669"/>
    <property type="project" value="UniProtKB-ARBA"/>
</dbReference>
<comment type="similarity">
    <text evidence="4">Belongs to the phosphoenolpyruvate carboxykinase [GTP] family.</text>
</comment>
<dbReference type="GO" id="GO:0009792">
    <property type="term" value="P:embryo development ending in birth or egg hatching"/>
    <property type="evidence" value="ECO:0007669"/>
    <property type="project" value="UniProtKB-ARBA"/>
</dbReference>
<evidence type="ECO:0000256" key="11">
    <source>
        <dbReference type="ARBA" id="ARBA00022723"/>
    </source>
</evidence>
<evidence type="ECO:0000256" key="5">
    <source>
        <dbReference type="ARBA" id="ARBA00011245"/>
    </source>
</evidence>
<dbReference type="Pfam" id="PF00821">
    <property type="entry name" value="PEPCK_GTP"/>
    <property type="match status" value="1"/>
</dbReference>
<dbReference type="GO" id="GO:0071549">
    <property type="term" value="P:cellular response to dexamethasone stimulus"/>
    <property type="evidence" value="ECO:0007669"/>
    <property type="project" value="UniProtKB-ARBA"/>
</dbReference>
<keyword evidence="16" id="KW-0464">Manganese</keyword>
<organism evidence="24 25">
    <name type="scientific">Erythrocercus mccallii</name>
    <dbReference type="NCBI Taxonomy" id="107208"/>
    <lineage>
        <taxon>Eukaryota</taxon>
        <taxon>Metazoa</taxon>
        <taxon>Chordata</taxon>
        <taxon>Craniata</taxon>
        <taxon>Vertebrata</taxon>
        <taxon>Euteleostomi</taxon>
        <taxon>Archelosauria</taxon>
        <taxon>Archosauria</taxon>
        <taxon>Dinosauria</taxon>
        <taxon>Saurischia</taxon>
        <taxon>Theropoda</taxon>
        <taxon>Coelurosauria</taxon>
        <taxon>Aves</taxon>
        <taxon>Neognathae</taxon>
        <taxon>Neoaves</taxon>
        <taxon>Telluraves</taxon>
        <taxon>Australaves</taxon>
        <taxon>Passeriformes</taxon>
        <taxon>Corvoidea</taxon>
        <taxon>Dicruridae</taxon>
        <taxon>Erythrocercus</taxon>
    </lineage>
</organism>
<dbReference type="Proteomes" id="UP000532437">
    <property type="component" value="Unassembled WGS sequence"/>
</dbReference>
<dbReference type="GO" id="GO:0048562">
    <property type="term" value="P:embryonic organ morphogenesis"/>
    <property type="evidence" value="ECO:0007669"/>
    <property type="project" value="UniProtKB-ARBA"/>
</dbReference>
<dbReference type="InterPro" id="IPR018091">
    <property type="entry name" value="PEP_carboxykin_GTP_CS"/>
</dbReference>
<name>A0A7K5PDL7_9CORV</name>
<dbReference type="NCBIfam" id="NF003253">
    <property type="entry name" value="PRK04210.1"/>
    <property type="match status" value="1"/>
</dbReference>
<keyword evidence="11" id="KW-0479">Metal-binding</keyword>
<dbReference type="GO" id="GO:0042594">
    <property type="term" value="P:response to starvation"/>
    <property type="evidence" value="ECO:0007669"/>
    <property type="project" value="TreeGrafter"/>
</dbReference>
<keyword evidence="9" id="KW-0597">Phosphoprotein</keyword>
<keyword evidence="17" id="KW-0456">Lyase</keyword>
<reference evidence="24 25" key="1">
    <citation type="submission" date="2019-09" db="EMBL/GenBank/DDBJ databases">
        <title>Bird 10,000 Genomes (B10K) Project - Family phase.</title>
        <authorList>
            <person name="Zhang G."/>
        </authorList>
    </citation>
    <scope>NUCLEOTIDE SEQUENCE [LARGE SCALE GENOMIC DNA]</scope>
    <source>
        <strain evidence="24">B10K-DU-002-60</strain>
        <tissue evidence="24">Muscle</tissue>
    </source>
</reference>
<dbReference type="GO" id="GO:0019563">
    <property type="term" value="P:glycerol catabolic process"/>
    <property type="evidence" value="ECO:0007669"/>
    <property type="project" value="UniProtKB-ARBA"/>
</dbReference>
<dbReference type="GO" id="GO:0071361">
    <property type="term" value="P:cellular response to ethanol"/>
    <property type="evidence" value="ECO:0007669"/>
    <property type="project" value="UniProtKB-ARBA"/>
</dbReference>
<evidence type="ECO:0000256" key="2">
    <source>
        <dbReference type="ARBA" id="ARBA00004496"/>
    </source>
</evidence>
<comment type="caution">
    <text evidence="24">The sequence shown here is derived from an EMBL/GenBank/DDBJ whole genome shotgun (WGS) entry which is preliminary data.</text>
</comment>
<comment type="subunit">
    <text evidence="5">Monomer.</text>
</comment>
<comment type="catalytic activity">
    <reaction evidence="21">
        <text>L-seryl-[protein] + GTP = O-phospho-L-seryl-[protein] + GDP + H(+)</text>
        <dbReference type="Rhea" id="RHEA:64020"/>
        <dbReference type="Rhea" id="RHEA-COMP:9863"/>
        <dbReference type="Rhea" id="RHEA-COMP:11604"/>
        <dbReference type="ChEBI" id="CHEBI:15378"/>
        <dbReference type="ChEBI" id="CHEBI:29999"/>
        <dbReference type="ChEBI" id="CHEBI:37565"/>
        <dbReference type="ChEBI" id="CHEBI:58189"/>
        <dbReference type="ChEBI" id="CHEBI:83421"/>
    </reaction>
    <physiologicalReaction direction="left-to-right" evidence="21">
        <dbReference type="Rhea" id="RHEA:64021"/>
    </physiologicalReaction>
</comment>
<dbReference type="AlphaFoldDB" id="A0A7K5PDL7"/>
<dbReference type="GO" id="GO:0032869">
    <property type="term" value="P:cellular response to insulin stimulus"/>
    <property type="evidence" value="ECO:0007669"/>
    <property type="project" value="UniProtKB-ARBA"/>
</dbReference>
<evidence type="ECO:0000256" key="21">
    <source>
        <dbReference type="ARBA" id="ARBA00049257"/>
    </source>
</evidence>
<comment type="subcellular location">
    <subcellularLocation>
        <location evidence="2">Cytoplasm</location>
    </subcellularLocation>
</comment>
<accession>A0A7K5PDL7</accession>
<dbReference type="FunFam" id="2.170.8.10:FF:000006">
    <property type="entry name" value="Phosphoenolpyruvate carboxykinase, cytosolic [GTP]"/>
    <property type="match status" value="1"/>
</dbReference>
<keyword evidence="15" id="KW-0342">GTP-binding</keyword>
<dbReference type="Gene3D" id="3.90.228.20">
    <property type="match status" value="1"/>
</dbReference>
<dbReference type="PANTHER" id="PTHR11561:SF18">
    <property type="entry name" value="PHOSPHOENOLPYRUVATE CARBOXYKINASE, CYTOSOLIC [GTP]"/>
    <property type="match status" value="1"/>
</dbReference>
<feature type="non-terminal residue" evidence="24">
    <location>
        <position position="622"/>
    </location>
</feature>
<keyword evidence="14" id="KW-0210">Decarboxylase</keyword>
<dbReference type="UniPathway" id="UPA00138"/>
<dbReference type="InterPro" id="IPR013035">
    <property type="entry name" value="PEP_carboxykinase_C"/>
</dbReference>
<dbReference type="GO" id="GO:0030145">
    <property type="term" value="F:manganese ion binding"/>
    <property type="evidence" value="ECO:0007669"/>
    <property type="project" value="TreeGrafter"/>
</dbReference>
<evidence type="ECO:0000256" key="12">
    <source>
        <dbReference type="ARBA" id="ARBA00022741"/>
    </source>
</evidence>
<keyword evidence="10" id="KW-0808">Transferase</keyword>
<comment type="cofactor">
    <cofactor evidence="1">
        <name>Mn(2+)</name>
        <dbReference type="ChEBI" id="CHEBI:29035"/>
    </cofactor>
</comment>
<dbReference type="GO" id="GO:0006107">
    <property type="term" value="P:oxaloacetate metabolic process"/>
    <property type="evidence" value="ECO:0007669"/>
    <property type="project" value="TreeGrafter"/>
</dbReference>
<evidence type="ECO:0000256" key="3">
    <source>
        <dbReference type="ARBA" id="ARBA00004742"/>
    </source>
</evidence>
<evidence type="ECO:0000256" key="18">
    <source>
        <dbReference type="ARBA" id="ARBA00040372"/>
    </source>
</evidence>
<evidence type="ECO:0000256" key="6">
    <source>
        <dbReference type="ARBA" id="ARBA00012306"/>
    </source>
</evidence>
<dbReference type="Gene3D" id="3.40.449.10">
    <property type="entry name" value="Phosphoenolpyruvate Carboxykinase, domain 1"/>
    <property type="match status" value="1"/>
</dbReference>
<dbReference type="Gene3D" id="2.170.8.10">
    <property type="entry name" value="Phosphoenolpyruvate Carboxykinase, domain 2"/>
    <property type="match status" value="1"/>
</dbReference>
<dbReference type="PANTHER" id="PTHR11561">
    <property type="entry name" value="PHOSPHOENOLPYRUVATE CARBOXYKINASE"/>
    <property type="match status" value="1"/>
</dbReference>
<feature type="non-terminal residue" evidence="24">
    <location>
        <position position="1"/>
    </location>
</feature>
<dbReference type="GO" id="GO:0018991">
    <property type="term" value="P:egg-laying behavior"/>
    <property type="evidence" value="ECO:0007669"/>
    <property type="project" value="UniProtKB-ARBA"/>
</dbReference>
<dbReference type="GO" id="GO:0005525">
    <property type="term" value="F:GTP binding"/>
    <property type="evidence" value="ECO:0007669"/>
    <property type="project" value="UniProtKB-KW"/>
</dbReference>
<dbReference type="GO" id="GO:0071333">
    <property type="term" value="P:cellular response to glucose stimulus"/>
    <property type="evidence" value="ECO:0007669"/>
    <property type="project" value="TreeGrafter"/>
</dbReference>
<dbReference type="InterPro" id="IPR035078">
    <property type="entry name" value="PEP_carboxykinase_GTP_N"/>
</dbReference>
<evidence type="ECO:0000256" key="7">
    <source>
        <dbReference type="ARBA" id="ARBA00022432"/>
    </source>
</evidence>
<feature type="domain" description="Phosphoenolpyruvate carboxykinase GTP-utilising N-terminal" evidence="23">
    <location>
        <begin position="29"/>
        <end position="256"/>
    </location>
</feature>
<evidence type="ECO:0000256" key="19">
    <source>
        <dbReference type="ARBA" id="ARBA00042054"/>
    </source>
</evidence>
<dbReference type="CDD" id="cd00819">
    <property type="entry name" value="PEPCK_GTP"/>
    <property type="match status" value="1"/>
</dbReference>
<evidence type="ECO:0000256" key="16">
    <source>
        <dbReference type="ARBA" id="ARBA00023211"/>
    </source>
</evidence>
<dbReference type="GO" id="GO:0051591">
    <property type="term" value="P:response to cAMP"/>
    <property type="evidence" value="ECO:0007669"/>
    <property type="project" value="UniProtKB-ARBA"/>
</dbReference>
<evidence type="ECO:0000259" key="22">
    <source>
        <dbReference type="Pfam" id="PF00821"/>
    </source>
</evidence>